<accession>A0ACC2KUH2</accession>
<reference evidence="1 2" key="1">
    <citation type="journal article" date="2022" name="Hortic Res">
        <title>A haplotype resolved chromosomal level avocado genome allows analysis of novel avocado genes.</title>
        <authorList>
            <person name="Nath O."/>
            <person name="Fletcher S.J."/>
            <person name="Hayward A."/>
            <person name="Shaw L.M."/>
            <person name="Masouleh A.K."/>
            <person name="Furtado A."/>
            <person name="Henry R.J."/>
            <person name="Mitter N."/>
        </authorList>
    </citation>
    <scope>NUCLEOTIDE SEQUENCE [LARGE SCALE GENOMIC DNA]</scope>
    <source>
        <strain evidence="2">cv. Hass</strain>
    </source>
</reference>
<organism evidence="1 2">
    <name type="scientific">Persea americana</name>
    <name type="common">Avocado</name>
    <dbReference type="NCBI Taxonomy" id="3435"/>
    <lineage>
        <taxon>Eukaryota</taxon>
        <taxon>Viridiplantae</taxon>
        <taxon>Streptophyta</taxon>
        <taxon>Embryophyta</taxon>
        <taxon>Tracheophyta</taxon>
        <taxon>Spermatophyta</taxon>
        <taxon>Magnoliopsida</taxon>
        <taxon>Magnoliidae</taxon>
        <taxon>Laurales</taxon>
        <taxon>Lauraceae</taxon>
        <taxon>Persea</taxon>
    </lineage>
</organism>
<dbReference type="EMBL" id="CM056819">
    <property type="protein sequence ID" value="KAJ8624795.1"/>
    <property type="molecule type" value="Genomic_DNA"/>
</dbReference>
<sequence>MTGEKHFVGHRNHRDITNIIFKIRHLNLFLALRFEPFDENHQRHSSIQLSANAHEILTVISVLTWTVRVSRLVAGHREGEAIELFKLMLLHGERPKHVMLLTVIRAVVAMNSEANNYTGSL</sequence>
<name>A0ACC2KUH2_PERAE</name>
<protein>
    <submittedName>
        <fullName evidence="1">Uncharacterized protein</fullName>
    </submittedName>
</protein>
<evidence type="ECO:0000313" key="2">
    <source>
        <dbReference type="Proteomes" id="UP001234297"/>
    </source>
</evidence>
<keyword evidence="2" id="KW-1185">Reference proteome</keyword>
<proteinExistence type="predicted"/>
<comment type="caution">
    <text evidence="1">The sequence shown here is derived from an EMBL/GenBank/DDBJ whole genome shotgun (WGS) entry which is preliminary data.</text>
</comment>
<gene>
    <name evidence="1" type="ORF">MRB53_033325</name>
</gene>
<evidence type="ECO:0000313" key="1">
    <source>
        <dbReference type="EMBL" id="KAJ8624795.1"/>
    </source>
</evidence>
<dbReference type="Proteomes" id="UP001234297">
    <property type="component" value="Chromosome 11"/>
</dbReference>